<reference evidence="3" key="1">
    <citation type="journal article" date="2019" name="Int. J. Syst. Evol. Microbiol.">
        <title>The Global Catalogue of Microorganisms (GCM) 10K type strain sequencing project: providing services to taxonomists for standard genome sequencing and annotation.</title>
        <authorList>
            <consortium name="The Broad Institute Genomics Platform"/>
            <consortium name="The Broad Institute Genome Sequencing Center for Infectious Disease"/>
            <person name="Wu L."/>
            <person name="Ma J."/>
        </authorList>
    </citation>
    <scope>NUCLEOTIDE SEQUENCE [LARGE SCALE GENOMIC DNA]</scope>
    <source>
        <strain evidence="3">NBRC 110044</strain>
    </source>
</reference>
<dbReference type="InterPro" id="IPR016181">
    <property type="entry name" value="Acyl_CoA_acyltransferase"/>
</dbReference>
<name>A0ABQ5YDU2_9NEIS</name>
<dbReference type="Proteomes" id="UP001156706">
    <property type="component" value="Unassembled WGS sequence"/>
</dbReference>
<dbReference type="SUPFAM" id="SSF55729">
    <property type="entry name" value="Acyl-CoA N-acyltransferases (Nat)"/>
    <property type="match status" value="1"/>
</dbReference>
<feature type="domain" description="N-acetyltransferase" evidence="1">
    <location>
        <begin position="132"/>
        <end position="190"/>
    </location>
</feature>
<proteinExistence type="predicted"/>
<dbReference type="Pfam" id="PF00583">
    <property type="entry name" value="Acetyltransf_1"/>
    <property type="match status" value="1"/>
</dbReference>
<protein>
    <recommendedName>
        <fullName evidence="1">N-acetyltransferase domain-containing protein</fullName>
    </recommendedName>
</protein>
<dbReference type="Gene3D" id="3.40.630.30">
    <property type="match status" value="1"/>
</dbReference>
<sequence length="223" mass="24573">MDAAPGASRALQWRDKAAFVALMSQAFMPDPLFQRLFAAGQTEVEASRSSRAFLAFLFDQAFLMGHRLRGLFDGDRLLACYLLETPGTNLLRRLAGGCCLLFKSLGLPWRVSFAAFGLMNAYMRATRRAAPVVPHYYLRMIGVHDSVRGTGLGGCLLREIIAQAEADGRVQGLALDTENPGNLALYYRYDFLLGAVQDLRGLTLYCLFRPNRGVGLPGTRSTN</sequence>
<evidence type="ECO:0000313" key="2">
    <source>
        <dbReference type="EMBL" id="GLR11757.1"/>
    </source>
</evidence>
<comment type="caution">
    <text evidence="2">The sequence shown here is derived from an EMBL/GenBank/DDBJ whole genome shotgun (WGS) entry which is preliminary data.</text>
</comment>
<dbReference type="CDD" id="cd04301">
    <property type="entry name" value="NAT_SF"/>
    <property type="match status" value="1"/>
</dbReference>
<keyword evidence="3" id="KW-1185">Reference proteome</keyword>
<dbReference type="InterPro" id="IPR000182">
    <property type="entry name" value="GNAT_dom"/>
</dbReference>
<accession>A0ABQ5YDU2</accession>
<organism evidence="2 3">
    <name type="scientific">Chitinimonas prasina</name>
    <dbReference type="NCBI Taxonomy" id="1434937"/>
    <lineage>
        <taxon>Bacteria</taxon>
        <taxon>Pseudomonadati</taxon>
        <taxon>Pseudomonadota</taxon>
        <taxon>Betaproteobacteria</taxon>
        <taxon>Neisseriales</taxon>
        <taxon>Chitinibacteraceae</taxon>
        <taxon>Chitinimonas</taxon>
    </lineage>
</organism>
<evidence type="ECO:0000259" key="1">
    <source>
        <dbReference type="Pfam" id="PF00583"/>
    </source>
</evidence>
<evidence type="ECO:0000313" key="3">
    <source>
        <dbReference type="Proteomes" id="UP001156706"/>
    </source>
</evidence>
<dbReference type="RefSeq" id="WP_284194899.1">
    <property type="nucleotide sequence ID" value="NZ_BSOG01000001.1"/>
</dbReference>
<gene>
    <name evidence="2" type="ORF">GCM10007907_05470</name>
</gene>
<dbReference type="EMBL" id="BSOG01000001">
    <property type="protein sequence ID" value="GLR11757.1"/>
    <property type="molecule type" value="Genomic_DNA"/>
</dbReference>